<evidence type="ECO:0000313" key="2">
    <source>
        <dbReference type="EMBL" id="KAK8897756.1"/>
    </source>
</evidence>
<name>A0ABR2L402_9EUKA</name>
<gene>
    <name evidence="2" type="ORF">M9Y10_015722</name>
</gene>
<proteinExistence type="predicted"/>
<feature type="region of interest" description="Disordered" evidence="1">
    <location>
        <begin position="138"/>
        <end position="167"/>
    </location>
</feature>
<reference evidence="2 3" key="1">
    <citation type="submission" date="2024-04" db="EMBL/GenBank/DDBJ databases">
        <title>Tritrichomonas musculus Genome.</title>
        <authorList>
            <person name="Alves-Ferreira E."/>
            <person name="Grigg M."/>
            <person name="Lorenzi H."/>
            <person name="Galac M."/>
        </authorList>
    </citation>
    <scope>NUCLEOTIDE SEQUENCE [LARGE SCALE GENOMIC DNA]</scope>
    <source>
        <strain evidence="2 3">EAF2021</strain>
    </source>
</reference>
<protein>
    <submittedName>
        <fullName evidence="2">Uncharacterized protein</fullName>
    </submittedName>
</protein>
<feature type="compositionally biased region" description="Basic and acidic residues" evidence="1">
    <location>
        <begin position="141"/>
        <end position="167"/>
    </location>
</feature>
<comment type="caution">
    <text evidence="2">The sequence shown here is derived from an EMBL/GenBank/DDBJ whole genome shotgun (WGS) entry which is preliminary data.</text>
</comment>
<dbReference type="Proteomes" id="UP001470230">
    <property type="component" value="Unassembled WGS sequence"/>
</dbReference>
<sequence>MIKKAFEIIYKAENPVYLNIIGTFKNFGFKKSSLLIDAIFYIKEKYIVELKHELEWINHRTVNKIDYSEKNSIFCCLLNIDPENFIKYLGDFLRKKEPNEEKINGLICELQKIIKNTLMTNPNITEINNIDTNKTTLKKQQIKEDKRNENQKTDGLETENEQKKDESKILLNSLNGKTIKNEMMETPRIDERNHHYLEIYGWMILDL</sequence>
<evidence type="ECO:0000313" key="3">
    <source>
        <dbReference type="Proteomes" id="UP001470230"/>
    </source>
</evidence>
<evidence type="ECO:0000256" key="1">
    <source>
        <dbReference type="SAM" id="MobiDB-lite"/>
    </source>
</evidence>
<keyword evidence="3" id="KW-1185">Reference proteome</keyword>
<dbReference type="EMBL" id="JAPFFF010000002">
    <property type="protein sequence ID" value="KAK8897756.1"/>
    <property type="molecule type" value="Genomic_DNA"/>
</dbReference>
<accession>A0ABR2L402</accession>
<organism evidence="2 3">
    <name type="scientific">Tritrichomonas musculus</name>
    <dbReference type="NCBI Taxonomy" id="1915356"/>
    <lineage>
        <taxon>Eukaryota</taxon>
        <taxon>Metamonada</taxon>
        <taxon>Parabasalia</taxon>
        <taxon>Tritrichomonadida</taxon>
        <taxon>Tritrichomonadidae</taxon>
        <taxon>Tritrichomonas</taxon>
    </lineage>
</organism>